<dbReference type="InterPro" id="IPR000182">
    <property type="entry name" value="GNAT_dom"/>
</dbReference>
<dbReference type="EMBL" id="CP063065">
    <property type="protein sequence ID" value="QOQ79442.1"/>
    <property type="molecule type" value="Genomic_DNA"/>
</dbReference>
<dbReference type="PROSITE" id="PS51186">
    <property type="entry name" value="GNAT"/>
    <property type="match status" value="1"/>
</dbReference>
<reference evidence="2 3" key="1">
    <citation type="submission" date="2020-10" db="EMBL/GenBank/DDBJ databases">
        <title>Plasmid carrying two tetracycline resistance determinant.</title>
        <authorList>
            <person name="Yang Q."/>
        </authorList>
    </citation>
    <scope>NUCLEOTIDE SEQUENCE [LARGE SCALE GENOMIC DNA]</scope>
    <source>
        <strain evidence="2 3">T43</strain>
    </source>
</reference>
<dbReference type="InterPro" id="IPR051531">
    <property type="entry name" value="N-acetyltransferase"/>
</dbReference>
<evidence type="ECO:0000259" key="1">
    <source>
        <dbReference type="PROSITE" id="PS51186"/>
    </source>
</evidence>
<dbReference type="GO" id="GO:0016747">
    <property type="term" value="F:acyltransferase activity, transferring groups other than amino-acyl groups"/>
    <property type="evidence" value="ECO:0007669"/>
    <property type="project" value="InterPro"/>
</dbReference>
<dbReference type="Proteomes" id="UP000595091">
    <property type="component" value="Chromosome"/>
</dbReference>
<dbReference type="AlphaFoldDB" id="A0A7M1KTD1"/>
<dbReference type="Pfam" id="PF13302">
    <property type="entry name" value="Acetyltransf_3"/>
    <property type="match status" value="1"/>
</dbReference>
<evidence type="ECO:0000313" key="3">
    <source>
        <dbReference type="Proteomes" id="UP000595091"/>
    </source>
</evidence>
<organism evidence="2 3">
    <name type="scientific">Aerococcus urinaeequi</name>
    <dbReference type="NCBI Taxonomy" id="51665"/>
    <lineage>
        <taxon>Bacteria</taxon>
        <taxon>Bacillati</taxon>
        <taxon>Bacillota</taxon>
        <taxon>Bacilli</taxon>
        <taxon>Lactobacillales</taxon>
        <taxon>Aerococcaceae</taxon>
        <taxon>Aerococcus</taxon>
    </lineage>
</organism>
<name>A0A7M1KTD1_9LACT</name>
<proteinExistence type="predicted"/>
<keyword evidence="2" id="KW-0808">Transferase</keyword>
<protein>
    <submittedName>
        <fullName evidence="2">GNAT family N-acetyltransferase</fullName>
    </submittedName>
</protein>
<dbReference type="PANTHER" id="PTHR43792:SF1">
    <property type="entry name" value="N-ACETYLTRANSFERASE DOMAIN-CONTAINING PROTEIN"/>
    <property type="match status" value="1"/>
</dbReference>
<accession>A0A7M1KTD1</accession>
<gene>
    <name evidence="2" type="ORF">IMX20_01620</name>
</gene>
<sequence length="176" mass="20622">MYLKTERLVIRSIKTTDIDDVFEIYQDDATCKYLLYDSWDESNKKEHFTNLLIKSDLENDRAVNLAVSLNDKVIGVFQAWFTEMKQTIEVGFSFSKEFGGKGYATESLFAMLEYLLKNYEVHRIQAVCEDRNIASEKLCLRVGMRKEVHFIKDYWSRGEWTSSFVFGMLKSEMPAE</sequence>
<dbReference type="SUPFAM" id="SSF55729">
    <property type="entry name" value="Acyl-CoA N-acyltransferases (Nat)"/>
    <property type="match status" value="1"/>
</dbReference>
<dbReference type="PANTHER" id="PTHR43792">
    <property type="entry name" value="GNAT FAMILY, PUTATIVE (AFU_ORTHOLOGUE AFUA_3G00765)-RELATED-RELATED"/>
    <property type="match status" value="1"/>
</dbReference>
<dbReference type="Gene3D" id="3.40.630.30">
    <property type="match status" value="1"/>
</dbReference>
<dbReference type="InterPro" id="IPR016181">
    <property type="entry name" value="Acyl_CoA_acyltransferase"/>
</dbReference>
<feature type="domain" description="N-acetyltransferase" evidence="1">
    <location>
        <begin position="8"/>
        <end position="176"/>
    </location>
</feature>
<evidence type="ECO:0000313" key="2">
    <source>
        <dbReference type="EMBL" id="QOQ79442.1"/>
    </source>
</evidence>
<dbReference type="RefSeq" id="WP_197558701.1">
    <property type="nucleotide sequence ID" value="NZ_CP063065.1"/>
</dbReference>